<feature type="coiled-coil region" evidence="1">
    <location>
        <begin position="327"/>
        <end position="354"/>
    </location>
</feature>
<dbReference type="Proteomes" id="UP000663879">
    <property type="component" value="Unassembled WGS sequence"/>
</dbReference>
<dbReference type="SMART" id="SM00015">
    <property type="entry name" value="IQ"/>
    <property type="match status" value="1"/>
</dbReference>
<evidence type="ECO:0000259" key="2">
    <source>
        <dbReference type="Pfam" id="PF15743"/>
    </source>
</evidence>
<accession>A0A813UTX0</accession>
<dbReference type="AlphaFoldDB" id="A0A813UTX0"/>
<dbReference type="CDD" id="cd23767">
    <property type="entry name" value="IQCD"/>
    <property type="match status" value="1"/>
</dbReference>
<reference evidence="3" key="1">
    <citation type="submission" date="2021-02" db="EMBL/GenBank/DDBJ databases">
        <authorList>
            <person name="Nowell W R."/>
        </authorList>
    </citation>
    <scope>NUCLEOTIDE SEQUENCE</scope>
    <source>
        <strain evidence="3">Ploen Becks lab</strain>
    </source>
</reference>
<organism evidence="3 4">
    <name type="scientific">Brachionus calyciflorus</name>
    <dbReference type="NCBI Taxonomy" id="104777"/>
    <lineage>
        <taxon>Eukaryota</taxon>
        <taxon>Metazoa</taxon>
        <taxon>Spiralia</taxon>
        <taxon>Gnathifera</taxon>
        <taxon>Rotifera</taxon>
        <taxon>Eurotatoria</taxon>
        <taxon>Monogononta</taxon>
        <taxon>Pseudotrocha</taxon>
        <taxon>Ploima</taxon>
        <taxon>Brachionidae</taxon>
        <taxon>Brachionus</taxon>
    </lineage>
</organism>
<dbReference type="PANTHER" id="PTHR14421:SF3">
    <property type="entry name" value="SPERMATOGENESIS-ASSOCIATED PROTEIN 1"/>
    <property type="match status" value="1"/>
</dbReference>
<evidence type="ECO:0000313" key="4">
    <source>
        <dbReference type="Proteomes" id="UP000663879"/>
    </source>
</evidence>
<dbReference type="Pfam" id="PF00612">
    <property type="entry name" value="IQ"/>
    <property type="match status" value="1"/>
</dbReference>
<proteinExistence type="predicted"/>
<dbReference type="PROSITE" id="PS50096">
    <property type="entry name" value="IQ"/>
    <property type="match status" value="1"/>
</dbReference>
<gene>
    <name evidence="3" type="ORF">OXX778_LOCUS7950</name>
</gene>
<dbReference type="InterPro" id="IPR000048">
    <property type="entry name" value="IQ_motif_EF-hand-BS"/>
</dbReference>
<feature type="domain" description="Spermatogenesis-associated protein 1 C-terminal" evidence="2">
    <location>
        <begin position="339"/>
        <end position="496"/>
    </location>
</feature>
<sequence>MSTTNQYYSLSSYRQANNQEFENRPDSSKLVDLHVYILPRNFWKTKQKLAYNETILESVSAGFIRVTRDLLLRDLRNDIKKQCSGEDVPKDYVFLKSVGRALTRVKSNQENELKVKHFLPPQTIGPEVFLLEVDQEISYDLLKKFDLNPPIDFSNYLNHEQSLQNMTRPETKNSIPNINLKTPRDNYNDDLDLIVTNRGRESTLNYDRSREYEKMREEQERLRNRQIYLEQMRKRQLDLMKNNQPEPLKKSNEYPQDEDYLIPHKSNHSVIKEDDERELKEKSALIIQSAYRGYKDRERVRRLKREKALSIIEDTSETASENNDVDIFQIENSVENMREKIKKTKQRRIELETLRSDLLKHLKTVHNRITVRRKEARDLWKKRYFLEKKKTPELEEKNNYLLNEIQNLHQKMFASLESDNNNNIYNVNNNNRNSSMVNIKSTDPKIGWLESQKLEEEIYLLKRQIDQIKLKLATDMKLRIQAEAESKALKSELLQTRMNLLQYKNSL</sequence>
<dbReference type="Gene3D" id="1.20.5.190">
    <property type="match status" value="1"/>
</dbReference>
<evidence type="ECO:0000256" key="1">
    <source>
        <dbReference type="SAM" id="Coils"/>
    </source>
</evidence>
<protein>
    <recommendedName>
        <fullName evidence="2">Spermatogenesis-associated protein 1 C-terminal domain-containing protein</fullName>
    </recommendedName>
</protein>
<dbReference type="InterPro" id="IPR031478">
    <property type="entry name" value="SPATA1_C"/>
</dbReference>
<dbReference type="InterPro" id="IPR039062">
    <property type="entry name" value="SPAT1"/>
</dbReference>
<dbReference type="OrthoDB" id="9901850at2759"/>
<evidence type="ECO:0000313" key="3">
    <source>
        <dbReference type="EMBL" id="CAF0830695.1"/>
    </source>
</evidence>
<keyword evidence="1" id="KW-0175">Coiled coil</keyword>
<dbReference type="EMBL" id="CAJNOC010001056">
    <property type="protein sequence ID" value="CAF0830695.1"/>
    <property type="molecule type" value="Genomic_DNA"/>
</dbReference>
<keyword evidence="4" id="KW-1185">Reference proteome</keyword>
<name>A0A813UTX0_9BILA</name>
<dbReference type="PANTHER" id="PTHR14421">
    <property type="entry name" value="SPERMATOGENESIS-ASSOCIATED PROTEIN 1"/>
    <property type="match status" value="1"/>
</dbReference>
<dbReference type="Pfam" id="PF15743">
    <property type="entry name" value="SPATA1_C"/>
    <property type="match status" value="1"/>
</dbReference>
<comment type="caution">
    <text evidence="3">The sequence shown here is derived from an EMBL/GenBank/DDBJ whole genome shotgun (WGS) entry which is preliminary data.</text>
</comment>